<feature type="compositionally biased region" description="Polar residues" evidence="1">
    <location>
        <begin position="13"/>
        <end position="30"/>
    </location>
</feature>
<dbReference type="Proteomes" id="UP000664203">
    <property type="component" value="Unassembled WGS sequence"/>
</dbReference>
<evidence type="ECO:0000313" key="3">
    <source>
        <dbReference type="EMBL" id="CAF9932806.1"/>
    </source>
</evidence>
<dbReference type="EMBL" id="CAJPDR010000336">
    <property type="protein sequence ID" value="CAF9932806.1"/>
    <property type="molecule type" value="Genomic_DNA"/>
</dbReference>
<keyword evidence="2" id="KW-0472">Membrane</keyword>
<dbReference type="Gene3D" id="2.120.10.70">
    <property type="entry name" value="Fucose-specific lectin"/>
    <property type="match status" value="1"/>
</dbReference>
<accession>A0A8H3FY45</accession>
<sequence length="519" mass="54933">MEVHSLGAPESILHSSLPSNNAPEVYSSNAPEVLHDPQDFPPEIAPGAGLEANYEGLEHAIPSKEDAPTETKPSFSKAIKLWAGLAIGIIIIAAIIAGAVGGTVGNRKSSHSDLTNTPSSTPTIIPSITPNSSTGTQNLTPIILNNTSLAAASCPNGDRWVFLQDNQGNVRGCQYSVSSSTWSVLPNTTIPTTAKFKSALGASCEDISASLSSPNLNSGRYISVIYLNASHNVISQTTFTNGAWRDSELVQAAGVPANNTRLSVSTNIVPSLTIANTTKTSPAYLSSVVTYQQKNASFVMMSTDPDTQHAVFQEDNPVNPNLFSLLQSGDGGEEVTPGDSTTGVGFSCIYNSLHPSVNRGIEPAPSPSQLYAQCFIAEGTSYQSNNIEGTNWTYNQSSTGNGNYKVASPGYETFYPPNFNRTVDIVSFAFSQDNMALIYLNSNNTIAMDIGDVDTGLSSVDPPPLPATVPFRYIGATSGGANSSVVYVYYQVNETHFGEISFDNDNGVWSAQPVFVPVS</sequence>
<keyword evidence="2" id="KW-0812">Transmembrane</keyword>
<keyword evidence="4" id="KW-1185">Reference proteome</keyword>
<feature type="region of interest" description="Disordered" evidence="1">
    <location>
        <begin position="1"/>
        <end position="48"/>
    </location>
</feature>
<reference evidence="3" key="1">
    <citation type="submission" date="2021-03" db="EMBL/GenBank/DDBJ databases">
        <authorList>
            <person name="Tagirdzhanova G."/>
        </authorList>
    </citation>
    <scope>NUCLEOTIDE SEQUENCE</scope>
</reference>
<gene>
    <name evidence="3" type="ORF">ALECFALPRED_005383</name>
</gene>
<evidence type="ECO:0008006" key="5">
    <source>
        <dbReference type="Google" id="ProtNLM"/>
    </source>
</evidence>
<feature type="region of interest" description="Disordered" evidence="1">
    <location>
        <begin position="106"/>
        <end position="131"/>
    </location>
</feature>
<protein>
    <recommendedName>
        <fullName evidence="5">Fucose-specific lectin</fullName>
    </recommendedName>
</protein>
<dbReference type="OrthoDB" id="5335942at2759"/>
<keyword evidence="2" id="KW-1133">Transmembrane helix</keyword>
<name>A0A8H3FY45_9LECA</name>
<evidence type="ECO:0000256" key="2">
    <source>
        <dbReference type="SAM" id="Phobius"/>
    </source>
</evidence>
<feature type="compositionally biased region" description="Low complexity" evidence="1">
    <location>
        <begin position="115"/>
        <end position="131"/>
    </location>
</feature>
<dbReference type="AlphaFoldDB" id="A0A8H3FY45"/>
<comment type="caution">
    <text evidence="3">The sequence shown here is derived from an EMBL/GenBank/DDBJ whole genome shotgun (WGS) entry which is preliminary data.</text>
</comment>
<evidence type="ECO:0000313" key="4">
    <source>
        <dbReference type="Proteomes" id="UP000664203"/>
    </source>
</evidence>
<feature type="transmembrane region" description="Helical" evidence="2">
    <location>
        <begin position="81"/>
        <end position="104"/>
    </location>
</feature>
<dbReference type="SUPFAM" id="SSF89372">
    <property type="entry name" value="Fucose-specific lectin"/>
    <property type="match status" value="1"/>
</dbReference>
<evidence type="ECO:0000256" key="1">
    <source>
        <dbReference type="SAM" id="MobiDB-lite"/>
    </source>
</evidence>
<organism evidence="3 4">
    <name type="scientific">Alectoria fallacina</name>
    <dbReference type="NCBI Taxonomy" id="1903189"/>
    <lineage>
        <taxon>Eukaryota</taxon>
        <taxon>Fungi</taxon>
        <taxon>Dikarya</taxon>
        <taxon>Ascomycota</taxon>
        <taxon>Pezizomycotina</taxon>
        <taxon>Lecanoromycetes</taxon>
        <taxon>OSLEUM clade</taxon>
        <taxon>Lecanoromycetidae</taxon>
        <taxon>Lecanorales</taxon>
        <taxon>Lecanorineae</taxon>
        <taxon>Parmeliaceae</taxon>
        <taxon>Alectoria</taxon>
    </lineage>
</organism>
<proteinExistence type="predicted"/>